<dbReference type="InterPro" id="IPR001611">
    <property type="entry name" value="Leu-rich_rpt"/>
</dbReference>
<dbReference type="SUPFAM" id="SSF52058">
    <property type="entry name" value="L domain-like"/>
    <property type="match status" value="3"/>
</dbReference>
<keyword evidence="9 12" id="KW-0472">Membrane</keyword>
<dbReference type="InterPro" id="IPR032675">
    <property type="entry name" value="LRR_dom_sf"/>
</dbReference>
<dbReference type="PANTHER" id="PTHR48061">
    <property type="entry name" value="LEUCINE-RICH REPEAT RECEPTOR PROTEIN KINASE EMS1-LIKE-RELATED"/>
    <property type="match status" value="1"/>
</dbReference>
<keyword evidence="3" id="KW-1003">Cell membrane</keyword>
<evidence type="ECO:0000256" key="5">
    <source>
        <dbReference type="ARBA" id="ARBA00022692"/>
    </source>
</evidence>
<keyword evidence="6 13" id="KW-0732">Signal</keyword>
<dbReference type="PANTHER" id="PTHR48061:SF46">
    <property type="entry name" value="LEUCINE-RICH REPEAT-CONTAINING N-TERMINAL PLANT-TYPE DOMAIN-CONTAINING PROTEIN"/>
    <property type="match status" value="1"/>
</dbReference>
<comment type="similarity">
    <text evidence="2">Belongs to the RLP family.</text>
</comment>
<dbReference type="FunFam" id="3.80.10.10:FF:000095">
    <property type="entry name" value="LRR receptor-like serine/threonine-protein kinase GSO1"/>
    <property type="match status" value="1"/>
</dbReference>
<dbReference type="PRINTS" id="PR00019">
    <property type="entry name" value="LEURICHRPT"/>
</dbReference>
<evidence type="ECO:0000256" key="9">
    <source>
        <dbReference type="ARBA" id="ARBA00023136"/>
    </source>
</evidence>
<evidence type="ECO:0000256" key="3">
    <source>
        <dbReference type="ARBA" id="ARBA00022475"/>
    </source>
</evidence>
<protein>
    <submittedName>
        <fullName evidence="14">Uncharacterized protein</fullName>
    </submittedName>
</protein>
<keyword evidence="4" id="KW-0433">Leucine-rich repeat</keyword>
<keyword evidence="7" id="KW-0677">Repeat</keyword>
<name>A0A5D2DM01_GOSDA</name>
<feature type="signal peptide" evidence="13">
    <location>
        <begin position="1"/>
        <end position="23"/>
    </location>
</feature>
<dbReference type="Gene3D" id="3.80.10.10">
    <property type="entry name" value="Ribonuclease Inhibitor"/>
    <property type="match status" value="3"/>
</dbReference>
<dbReference type="Pfam" id="PF00560">
    <property type="entry name" value="LRR_1"/>
    <property type="match status" value="4"/>
</dbReference>
<evidence type="ECO:0000256" key="2">
    <source>
        <dbReference type="ARBA" id="ARBA00009592"/>
    </source>
</evidence>
<dbReference type="InterPro" id="IPR046956">
    <property type="entry name" value="RLP23-like"/>
</dbReference>
<dbReference type="SMART" id="SM00365">
    <property type="entry name" value="LRR_SD22"/>
    <property type="match status" value="4"/>
</dbReference>
<evidence type="ECO:0000256" key="6">
    <source>
        <dbReference type="ARBA" id="ARBA00022729"/>
    </source>
</evidence>
<accession>A0A5D2DM01</accession>
<keyword evidence="11" id="KW-0325">Glycoprotein</keyword>
<evidence type="ECO:0000256" key="7">
    <source>
        <dbReference type="ARBA" id="ARBA00022737"/>
    </source>
</evidence>
<evidence type="ECO:0000256" key="1">
    <source>
        <dbReference type="ARBA" id="ARBA00004251"/>
    </source>
</evidence>
<evidence type="ECO:0000313" key="14">
    <source>
        <dbReference type="EMBL" id="TYG82075.1"/>
    </source>
</evidence>
<dbReference type="InterPro" id="IPR003591">
    <property type="entry name" value="Leu-rich_rpt_typical-subtyp"/>
</dbReference>
<keyword evidence="8 12" id="KW-1133">Transmembrane helix</keyword>
<evidence type="ECO:0000256" key="11">
    <source>
        <dbReference type="ARBA" id="ARBA00023180"/>
    </source>
</evidence>
<feature type="chain" id="PRO_5022862468" evidence="13">
    <location>
        <begin position="24"/>
        <end position="856"/>
    </location>
</feature>
<keyword evidence="15" id="KW-1185">Reference proteome</keyword>
<dbReference type="Proteomes" id="UP000323506">
    <property type="component" value="Chromosome D01"/>
</dbReference>
<evidence type="ECO:0000313" key="15">
    <source>
        <dbReference type="Proteomes" id="UP000323506"/>
    </source>
</evidence>
<organism evidence="14 15">
    <name type="scientific">Gossypium darwinii</name>
    <name type="common">Darwin's cotton</name>
    <name type="synonym">Gossypium barbadense var. darwinii</name>
    <dbReference type="NCBI Taxonomy" id="34276"/>
    <lineage>
        <taxon>Eukaryota</taxon>
        <taxon>Viridiplantae</taxon>
        <taxon>Streptophyta</taxon>
        <taxon>Embryophyta</taxon>
        <taxon>Tracheophyta</taxon>
        <taxon>Spermatophyta</taxon>
        <taxon>Magnoliopsida</taxon>
        <taxon>eudicotyledons</taxon>
        <taxon>Gunneridae</taxon>
        <taxon>Pentapetalae</taxon>
        <taxon>rosids</taxon>
        <taxon>malvids</taxon>
        <taxon>Malvales</taxon>
        <taxon>Malvaceae</taxon>
        <taxon>Malvoideae</taxon>
        <taxon>Gossypium</taxon>
    </lineage>
</organism>
<evidence type="ECO:0000256" key="12">
    <source>
        <dbReference type="SAM" id="Phobius"/>
    </source>
</evidence>
<evidence type="ECO:0000256" key="8">
    <source>
        <dbReference type="ARBA" id="ARBA00022989"/>
    </source>
</evidence>
<keyword evidence="5 12" id="KW-0812">Transmembrane</keyword>
<dbReference type="Pfam" id="PF13855">
    <property type="entry name" value="LRR_8"/>
    <property type="match status" value="2"/>
</dbReference>
<proteinExistence type="inferred from homology"/>
<dbReference type="AlphaFoldDB" id="A0A5D2DM01"/>
<keyword evidence="10" id="KW-0675">Receptor</keyword>
<evidence type="ECO:0000256" key="13">
    <source>
        <dbReference type="SAM" id="SignalP"/>
    </source>
</evidence>
<dbReference type="PROSITE" id="PS51450">
    <property type="entry name" value="LRR"/>
    <property type="match status" value="1"/>
</dbReference>
<evidence type="ECO:0000256" key="10">
    <source>
        <dbReference type="ARBA" id="ARBA00023170"/>
    </source>
</evidence>
<dbReference type="GO" id="GO:0005886">
    <property type="term" value="C:plasma membrane"/>
    <property type="evidence" value="ECO:0007669"/>
    <property type="project" value="UniProtKB-SubCell"/>
</dbReference>
<gene>
    <name evidence="14" type="ORF">ES288_D01G058000v1</name>
</gene>
<evidence type="ECO:0000256" key="4">
    <source>
        <dbReference type="ARBA" id="ARBA00022614"/>
    </source>
</evidence>
<reference evidence="14 15" key="1">
    <citation type="submission" date="2019-06" db="EMBL/GenBank/DDBJ databases">
        <title>WGS assembly of Gossypium darwinii.</title>
        <authorList>
            <person name="Chen Z.J."/>
            <person name="Sreedasyam A."/>
            <person name="Ando A."/>
            <person name="Song Q."/>
            <person name="De L."/>
            <person name="Hulse-Kemp A."/>
            <person name="Ding M."/>
            <person name="Ye W."/>
            <person name="Kirkbride R."/>
            <person name="Jenkins J."/>
            <person name="Plott C."/>
            <person name="Lovell J."/>
            <person name="Lin Y.-M."/>
            <person name="Vaughn R."/>
            <person name="Liu B."/>
            <person name="Li W."/>
            <person name="Simpson S."/>
            <person name="Scheffler B."/>
            <person name="Saski C."/>
            <person name="Grover C."/>
            <person name="Hu G."/>
            <person name="Conover J."/>
            <person name="Carlson J."/>
            <person name="Shu S."/>
            <person name="Boston L."/>
            <person name="Williams M."/>
            <person name="Peterson D."/>
            <person name="Mcgee K."/>
            <person name="Jones D."/>
            <person name="Wendel J."/>
            <person name="Stelly D."/>
            <person name="Grimwood J."/>
            <person name="Schmutz J."/>
        </authorList>
    </citation>
    <scope>NUCLEOTIDE SEQUENCE [LARGE SCALE GENOMIC DNA]</scope>
    <source>
        <strain evidence="14">1808015.09</strain>
    </source>
</reference>
<dbReference type="SMART" id="SM00369">
    <property type="entry name" value="LRR_TYP"/>
    <property type="match status" value="8"/>
</dbReference>
<dbReference type="EMBL" id="CM017701">
    <property type="protein sequence ID" value="TYG82075.1"/>
    <property type="molecule type" value="Genomic_DNA"/>
</dbReference>
<feature type="transmembrane region" description="Helical" evidence="12">
    <location>
        <begin position="809"/>
        <end position="829"/>
    </location>
</feature>
<comment type="subcellular location">
    <subcellularLocation>
        <location evidence="1">Cell membrane</location>
        <topology evidence="1">Single-pass type I membrane protein</topology>
    </subcellularLocation>
</comment>
<sequence>MKGWLIHLYFLLFSLFFSSNSCALPLLSCPHDQSAALNQFSNSFSVDCSYFDPWEAHMTKTISWMEGTNCCLWDGVNTDTETGNVIALDLSFSCLVGPLQSNSTLFLLSHLRQLNLAGNNFNMSPMASQFGQLTSLTHLNISGSGFSGKIPLAISHLSELLSLDLSGNYGLIFEGHVFENVVKNLTQLRHLHLSNIDMSSVVPTSFLNMSSYITTLILEENGLQGKFPEDVFHFPYLQKFDLFEIENQLELKFPKTNWSGPLKSLQVRRAYLQELPDSIGNLRSLEILDLLRIQLRLNSDKFNGNFELDKLSELSKLEVLSLSDNALLSFTSVSNANYSLSNLARLELSSCNISEFPNFVRNLEGLTDLDLSYNRIHVIEADMFLKLKGPKVLDLSHNIPLSVRDDSEVDLVLPILNSLLLSSCNITELSNFLTTQESLKYLHLSNNSIQGQITEQENNWGSNLLTLDLSDNLLTALEYYPWKSIQVLVLGSNLLEGPLLAPPPSTMVFIISNNRLNGEVPSSICNCNPESSNFIVYLDLSYNNLSGAISKCLGFRQLSISDLQMNNFNGNIPDFCVERDPKLRILNLNNNDFDGPLPKSLANCLRLEVLNLGNNMINDTFPHWLGDLPWLRVLVLRSNYFHGQIAHSANESHFSTLQILDLSHNKFSGFLPTTYFTNFKGMMYLANVPMVYIGPSADQHYYTESLVVTMKGNLAALESLDLSCNKLVGEIPSELTDLNFLEVINLSENQLVGLIPQGKQFNTFLNDSYVGNTGLCGFPVSKSCGRGDPPPAILEEEEVNSAFGLDWKFVMMGYGCGLVFGFSAGYIMMTIRRPKWLAGMVQRAGNRVLRRINKNH</sequence>